<accession>A0A8J7F6X2</accession>
<dbReference type="Proteomes" id="UP000620559">
    <property type="component" value="Unassembled WGS sequence"/>
</dbReference>
<keyword evidence="5" id="KW-1185">Reference proteome</keyword>
<name>A0A8J7F6X2_9CYAN</name>
<dbReference type="RefSeq" id="WP_193919645.1">
    <property type="nucleotide sequence ID" value="NZ_JADEWL010000025.1"/>
</dbReference>
<organism evidence="4 5">
    <name type="scientific">Plectonema cf. radiosum LEGE 06105</name>
    <dbReference type="NCBI Taxonomy" id="945769"/>
    <lineage>
        <taxon>Bacteria</taxon>
        <taxon>Bacillati</taxon>
        <taxon>Cyanobacteriota</taxon>
        <taxon>Cyanophyceae</taxon>
        <taxon>Oscillatoriophycideae</taxon>
        <taxon>Oscillatoriales</taxon>
        <taxon>Microcoleaceae</taxon>
        <taxon>Plectonema</taxon>
    </lineage>
</organism>
<dbReference type="PANTHER" id="PTHR30576">
    <property type="entry name" value="COLANIC BIOSYNTHESIS UDP-GLUCOSE LIPID CARRIER TRANSFERASE"/>
    <property type="match status" value="1"/>
</dbReference>
<evidence type="ECO:0000256" key="1">
    <source>
        <dbReference type="ARBA" id="ARBA00006464"/>
    </source>
</evidence>
<keyword evidence="2" id="KW-0812">Transmembrane</keyword>
<proteinExistence type="inferred from homology"/>
<keyword evidence="2" id="KW-0472">Membrane</keyword>
<evidence type="ECO:0000313" key="5">
    <source>
        <dbReference type="Proteomes" id="UP000620559"/>
    </source>
</evidence>
<keyword evidence="2" id="KW-1133">Transmembrane helix</keyword>
<protein>
    <submittedName>
        <fullName evidence="4">Sugar transferase</fullName>
    </submittedName>
</protein>
<feature type="domain" description="Bacterial sugar transferase" evidence="3">
    <location>
        <begin position="185"/>
        <end position="251"/>
    </location>
</feature>
<dbReference type="InterPro" id="IPR003362">
    <property type="entry name" value="Bact_transf"/>
</dbReference>
<dbReference type="PANTHER" id="PTHR30576:SF0">
    <property type="entry name" value="UNDECAPRENYL-PHOSPHATE N-ACETYLGALACTOSAMINYL 1-PHOSPHATE TRANSFERASE-RELATED"/>
    <property type="match status" value="1"/>
</dbReference>
<keyword evidence="4" id="KW-0808">Transferase</keyword>
<dbReference type="AlphaFoldDB" id="A0A8J7F6X2"/>
<dbReference type="NCBIfam" id="NF045514">
    <property type="entry name" value="glycotran_HepC"/>
    <property type="match status" value="1"/>
</dbReference>
<dbReference type="GO" id="GO:0016780">
    <property type="term" value="F:phosphotransferase activity, for other substituted phosphate groups"/>
    <property type="evidence" value="ECO:0007669"/>
    <property type="project" value="TreeGrafter"/>
</dbReference>
<evidence type="ECO:0000313" key="4">
    <source>
        <dbReference type="EMBL" id="MBE9213084.1"/>
    </source>
</evidence>
<gene>
    <name evidence="4" type="ORF">IQ247_10425</name>
</gene>
<sequence length="255" mass="29524">MIQKQRSTSVNLVSYPNLETSANVWNDNEANDCNYNFGYKIKLKNEKLIVKRTCKPSQMHLLSNRSETFLADWLQFSPATIVEIDSQIELEQIKMWANQCRRCGKTVFLRLSQQEKLDQHFNHNHKFNHLNRLIKRCGDFLGALILLIIFMPILMAIAILTRVYFKEPILQKQWCVGKQGKLFCIYKFGANLRKINLDIVSKLPQLFNVLQGDMSLIGRFPWSLTEVIKISSSQQDYLNLNVVPGIIGAWKSVNS</sequence>
<comment type="caution">
    <text evidence="4">The sequence shown here is derived from an EMBL/GenBank/DDBJ whole genome shotgun (WGS) entry which is preliminary data.</text>
</comment>
<comment type="similarity">
    <text evidence="1">Belongs to the bacterial sugar transferase family.</text>
</comment>
<evidence type="ECO:0000256" key="2">
    <source>
        <dbReference type="SAM" id="Phobius"/>
    </source>
</evidence>
<feature type="transmembrane region" description="Helical" evidence="2">
    <location>
        <begin position="140"/>
        <end position="165"/>
    </location>
</feature>
<dbReference type="EMBL" id="JADEWL010000025">
    <property type="protein sequence ID" value="MBE9213084.1"/>
    <property type="molecule type" value="Genomic_DNA"/>
</dbReference>
<reference evidence="4" key="1">
    <citation type="submission" date="2020-10" db="EMBL/GenBank/DDBJ databases">
        <authorList>
            <person name="Castelo-Branco R."/>
            <person name="Eusebio N."/>
            <person name="Adriana R."/>
            <person name="Vieira A."/>
            <person name="Brugerolle De Fraissinette N."/>
            <person name="Rezende De Castro R."/>
            <person name="Schneider M.P."/>
            <person name="Vasconcelos V."/>
            <person name="Leao P.N."/>
        </authorList>
    </citation>
    <scope>NUCLEOTIDE SEQUENCE</scope>
    <source>
        <strain evidence="4">LEGE 06105</strain>
    </source>
</reference>
<dbReference type="Pfam" id="PF02397">
    <property type="entry name" value="Bac_transf"/>
    <property type="match status" value="1"/>
</dbReference>
<evidence type="ECO:0000259" key="3">
    <source>
        <dbReference type="Pfam" id="PF02397"/>
    </source>
</evidence>